<dbReference type="GO" id="GO:0005634">
    <property type="term" value="C:nucleus"/>
    <property type="evidence" value="ECO:0007669"/>
    <property type="project" value="UniProtKB-SubCell"/>
</dbReference>
<dbReference type="OrthoDB" id="272481at2759"/>
<dbReference type="InterPro" id="IPR006555">
    <property type="entry name" value="ATP-dep_Helicase_C"/>
</dbReference>
<dbReference type="Pfam" id="PF06733">
    <property type="entry name" value="DEAD_2"/>
    <property type="match status" value="1"/>
</dbReference>
<feature type="region of interest" description="Disordered" evidence="19">
    <location>
        <begin position="1125"/>
        <end position="1151"/>
    </location>
</feature>
<comment type="subcellular location">
    <subcellularLocation>
        <location evidence="2">Nucleus</location>
    </subcellularLocation>
</comment>
<evidence type="ECO:0000256" key="15">
    <source>
        <dbReference type="ARBA" id="ARBA00023242"/>
    </source>
</evidence>
<dbReference type="Gene3D" id="3.40.50.300">
    <property type="entry name" value="P-loop containing nucleotide triphosphate hydrolases"/>
    <property type="match status" value="3"/>
</dbReference>
<organism evidence="21 22">
    <name type="scientific">Mucor saturninus</name>
    <dbReference type="NCBI Taxonomy" id="64648"/>
    <lineage>
        <taxon>Eukaryota</taxon>
        <taxon>Fungi</taxon>
        <taxon>Fungi incertae sedis</taxon>
        <taxon>Mucoromycota</taxon>
        <taxon>Mucoromycotina</taxon>
        <taxon>Mucoromycetes</taxon>
        <taxon>Mucorales</taxon>
        <taxon>Mucorineae</taxon>
        <taxon>Mucoraceae</taxon>
        <taxon>Mucor</taxon>
    </lineage>
</organism>
<dbReference type="InterPro" id="IPR014013">
    <property type="entry name" value="Helic_SF1/SF2_ATP-bd_DinG/Rad3"/>
</dbReference>
<keyword evidence="13" id="KW-0234">DNA repair</keyword>
<dbReference type="PANTHER" id="PTHR11472">
    <property type="entry name" value="DNA REPAIR DEAD HELICASE RAD3/XP-D SUBFAMILY MEMBER"/>
    <property type="match status" value="1"/>
</dbReference>
<evidence type="ECO:0000256" key="9">
    <source>
        <dbReference type="ARBA" id="ARBA00022806"/>
    </source>
</evidence>
<keyword evidence="9" id="KW-0347">Helicase</keyword>
<dbReference type="GO" id="GO:0043139">
    <property type="term" value="F:5'-3' DNA helicase activity"/>
    <property type="evidence" value="ECO:0007669"/>
    <property type="project" value="UniProtKB-EC"/>
</dbReference>
<dbReference type="GO" id="GO:0006289">
    <property type="term" value="P:nucleotide-excision repair"/>
    <property type="evidence" value="ECO:0007669"/>
    <property type="project" value="TreeGrafter"/>
</dbReference>
<dbReference type="EC" id="5.6.2.3" evidence="16"/>
<dbReference type="SMART" id="SM00491">
    <property type="entry name" value="HELICc2"/>
    <property type="match status" value="1"/>
</dbReference>
<keyword evidence="4" id="KW-0004">4Fe-4S</keyword>
<dbReference type="InterPro" id="IPR027417">
    <property type="entry name" value="P-loop_NTPase"/>
</dbReference>
<comment type="catalytic activity">
    <reaction evidence="17">
        <text>ATP + H2O = ADP + phosphate + H(+)</text>
        <dbReference type="Rhea" id="RHEA:13065"/>
        <dbReference type="ChEBI" id="CHEBI:15377"/>
        <dbReference type="ChEBI" id="CHEBI:15378"/>
        <dbReference type="ChEBI" id="CHEBI:30616"/>
        <dbReference type="ChEBI" id="CHEBI:43474"/>
        <dbReference type="ChEBI" id="CHEBI:456216"/>
        <dbReference type="EC" id="5.6.2.3"/>
    </reaction>
</comment>
<evidence type="ECO:0000256" key="18">
    <source>
        <dbReference type="ARBA" id="ARBA00082714"/>
    </source>
</evidence>
<feature type="region of interest" description="Disordered" evidence="19">
    <location>
        <begin position="517"/>
        <end position="537"/>
    </location>
</feature>
<keyword evidence="11" id="KW-0408">Iron</keyword>
<keyword evidence="12" id="KW-0411">Iron-sulfur</keyword>
<feature type="compositionally biased region" description="Polar residues" evidence="19">
    <location>
        <begin position="1127"/>
        <end position="1137"/>
    </location>
</feature>
<evidence type="ECO:0000256" key="19">
    <source>
        <dbReference type="SAM" id="MobiDB-lite"/>
    </source>
</evidence>
<evidence type="ECO:0000313" key="21">
    <source>
        <dbReference type="EMBL" id="KAG2192614.1"/>
    </source>
</evidence>
<name>A0A8H7QH05_9FUNG</name>
<keyword evidence="8" id="KW-0378">Hydrolase</keyword>
<dbReference type="PROSITE" id="PS51193">
    <property type="entry name" value="HELICASE_ATP_BIND_2"/>
    <property type="match status" value="1"/>
</dbReference>
<evidence type="ECO:0000256" key="7">
    <source>
        <dbReference type="ARBA" id="ARBA00022763"/>
    </source>
</evidence>
<dbReference type="InterPro" id="IPR045028">
    <property type="entry name" value="DinG/Rad3-like"/>
</dbReference>
<evidence type="ECO:0000256" key="6">
    <source>
        <dbReference type="ARBA" id="ARBA00022741"/>
    </source>
</evidence>
<keyword evidence="10" id="KW-0067">ATP-binding</keyword>
<protein>
    <recommendedName>
        <fullName evidence="16">DNA 5'-3' helicase</fullName>
        <ecNumber evidence="16">5.6.2.3</ecNumber>
    </recommendedName>
    <alternativeName>
        <fullName evidence="18">DNA 5'-3' helicase FANCJ</fullName>
    </alternativeName>
</protein>
<evidence type="ECO:0000256" key="5">
    <source>
        <dbReference type="ARBA" id="ARBA00022723"/>
    </source>
</evidence>
<dbReference type="SUPFAM" id="SSF52540">
    <property type="entry name" value="P-loop containing nucleoside triphosphate hydrolases"/>
    <property type="match status" value="2"/>
</dbReference>
<dbReference type="GO" id="GO:0003677">
    <property type="term" value="F:DNA binding"/>
    <property type="evidence" value="ECO:0007669"/>
    <property type="project" value="InterPro"/>
</dbReference>
<evidence type="ECO:0000256" key="12">
    <source>
        <dbReference type="ARBA" id="ARBA00023014"/>
    </source>
</evidence>
<dbReference type="InterPro" id="IPR014001">
    <property type="entry name" value="Helicase_ATP-bd"/>
</dbReference>
<dbReference type="GO" id="GO:1990918">
    <property type="term" value="P:double-strand break repair involved in meiotic recombination"/>
    <property type="evidence" value="ECO:0007669"/>
    <property type="project" value="TreeGrafter"/>
</dbReference>
<dbReference type="GO" id="GO:0016818">
    <property type="term" value="F:hydrolase activity, acting on acid anhydrides, in phosphorus-containing anhydrides"/>
    <property type="evidence" value="ECO:0007669"/>
    <property type="project" value="InterPro"/>
</dbReference>
<keyword evidence="5" id="KW-0479">Metal-binding</keyword>
<gene>
    <name evidence="21" type="ORF">INT47_003847</name>
</gene>
<evidence type="ECO:0000256" key="13">
    <source>
        <dbReference type="ARBA" id="ARBA00023204"/>
    </source>
</evidence>
<keyword evidence="22" id="KW-1185">Reference proteome</keyword>
<evidence type="ECO:0000313" key="22">
    <source>
        <dbReference type="Proteomes" id="UP000603453"/>
    </source>
</evidence>
<dbReference type="CDD" id="cd18788">
    <property type="entry name" value="SF2_C_XPD"/>
    <property type="match status" value="1"/>
</dbReference>
<evidence type="ECO:0000256" key="3">
    <source>
        <dbReference type="ARBA" id="ARBA00008792"/>
    </source>
</evidence>
<dbReference type="GO" id="GO:0005524">
    <property type="term" value="F:ATP binding"/>
    <property type="evidence" value="ECO:0007669"/>
    <property type="project" value="UniProtKB-KW"/>
</dbReference>
<evidence type="ECO:0000259" key="20">
    <source>
        <dbReference type="PROSITE" id="PS51193"/>
    </source>
</evidence>
<keyword evidence="15" id="KW-0539">Nucleus</keyword>
<comment type="cofactor">
    <cofactor evidence="1">
        <name>[4Fe-4S] cluster</name>
        <dbReference type="ChEBI" id="CHEBI:49883"/>
    </cofactor>
</comment>
<accession>A0A8H7QH05</accession>
<evidence type="ECO:0000256" key="2">
    <source>
        <dbReference type="ARBA" id="ARBA00004123"/>
    </source>
</evidence>
<comment type="similarity">
    <text evidence="3">Belongs to the DEAD box helicase family. DEAH subfamily.</text>
</comment>
<comment type="caution">
    <text evidence="21">The sequence shown here is derived from an EMBL/GenBank/DDBJ whole genome shotgun (WGS) entry which is preliminary data.</text>
</comment>
<dbReference type="GO" id="GO:0046872">
    <property type="term" value="F:metal ion binding"/>
    <property type="evidence" value="ECO:0007669"/>
    <property type="project" value="UniProtKB-KW"/>
</dbReference>
<feature type="domain" description="Helicase ATP-binding" evidence="20">
    <location>
        <begin position="47"/>
        <end position="457"/>
    </location>
</feature>
<evidence type="ECO:0000256" key="11">
    <source>
        <dbReference type="ARBA" id="ARBA00023004"/>
    </source>
</evidence>
<evidence type="ECO:0000256" key="1">
    <source>
        <dbReference type="ARBA" id="ARBA00001966"/>
    </source>
</evidence>
<proteinExistence type="inferred from homology"/>
<reference evidence="21" key="1">
    <citation type="submission" date="2020-12" db="EMBL/GenBank/DDBJ databases">
        <title>Metabolic potential, ecology and presence of endohyphal bacteria is reflected in genomic diversity of Mucoromycotina.</title>
        <authorList>
            <person name="Muszewska A."/>
            <person name="Okrasinska A."/>
            <person name="Steczkiewicz K."/>
            <person name="Drgas O."/>
            <person name="Orlowska M."/>
            <person name="Perlinska-Lenart U."/>
            <person name="Aleksandrzak-Piekarczyk T."/>
            <person name="Szatraj K."/>
            <person name="Zielenkiewicz U."/>
            <person name="Pilsyk S."/>
            <person name="Malc E."/>
            <person name="Mieczkowski P."/>
            <person name="Kruszewska J.S."/>
            <person name="Biernat P."/>
            <person name="Pawlowska J."/>
        </authorList>
    </citation>
    <scope>NUCLEOTIDE SEQUENCE</scope>
    <source>
        <strain evidence="21">WA0000017839</strain>
    </source>
</reference>
<dbReference type="Proteomes" id="UP000603453">
    <property type="component" value="Unassembled WGS sequence"/>
</dbReference>
<evidence type="ECO:0000256" key="4">
    <source>
        <dbReference type="ARBA" id="ARBA00022485"/>
    </source>
</evidence>
<keyword evidence="14" id="KW-0413">Isomerase</keyword>
<dbReference type="FunFam" id="3.40.50.300:FF:000731">
    <property type="entry name" value="Fanconi anemia group J protein homolog"/>
    <property type="match status" value="1"/>
</dbReference>
<evidence type="ECO:0000256" key="14">
    <source>
        <dbReference type="ARBA" id="ARBA00023235"/>
    </source>
</evidence>
<evidence type="ECO:0000256" key="8">
    <source>
        <dbReference type="ARBA" id="ARBA00022801"/>
    </source>
</evidence>
<keyword evidence="6" id="KW-0547">Nucleotide-binding</keyword>
<evidence type="ECO:0000256" key="16">
    <source>
        <dbReference type="ARBA" id="ARBA00044969"/>
    </source>
</evidence>
<keyword evidence="7" id="KW-0227">DNA damage</keyword>
<dbReference type="SMART" id="SM00487">
    <property type="entry name" value="DEXDc"/>
    <property type="match status" value="1"/>
</dbReference>
<dbReference type="PANTHER" id="PTHR11472:SF47">
    <property type="entry name" value="FANCONI ANEMIA GROUP J PROTEIN"/>
    <property type="match status" value="1"/>
</dbReference>
<dbReference type="EMBL" id="JAEPRD010000280">
    <property type="protein sequence ID" value="KAG2192614.1"/>
    <property type="molecule type" value="Genomic_DNA"/>
</dbReference>
<dbReference type="Pfam" id="PF13307">
    <property type="entry name" value="Helicase_C_2"/>
    <property type="match status" value="1"/>
</dbReference>
<dbReference type="GO" id="GO:0051539">
    <property type="term" value="F:4 iron, 4 sulfur cluster binding"/>
    <property type="evidence" value="ECO:0007669"/>
    <property type="project" value="UniProtKB-KW"/>
</dbReference>
<dbReference type="PROSITE" id="PS00690">
    <property type="entry name" value="DEAH_ATP_HELICASE"/>
    <property type="match status" value="1"/>
</dbReference>
<dbReference type="SMART" id="SM00488">
    <property type="entry name" value="DEXDc2"/>
    <property type="match status" value="1"/>
</dbReference>
<sequence length="1419" mass="159903">MAYNKKSEPNEATVNQFLAWVDSHADQSDVKPQKAYNSEKSQTLSFENVRIDFPLRPYPAQVQMMKRIIHTLNNSENALLESPTGSGKSLALLCSVLAWREDKERKVAEELKLKSEKAEKVKEESKKSVEIKFESNGAPTEIGLELNKVAVESDEATVDISLGSDKLPDSTSTLKEISANIPIPGEPVNVDVPPEIKKPLGENDPSNWKKKFKRSNSVITIDENSFEDFQTSGLKNEVKGENTTHQRPDSEKVNSMKYNTFKKVPRIFVGSRTHKQLSQLISELKTKTRYNPRTTILGSRDQLCVHPKVSKAPNKTESCIELLDKNACHYKHKIGRIMAHPSINGTNRVWDIEDLVTLGKKVKGCPFYASRKIYEGAEVVFCPYNYIIDPLIRKVLDINLKESIIILDEAHNIEDSSRSAGSFEVDEQKLATVKKELDQIIRNRIEGEAHQTLEVIVNYLYDWITSTDNKYTIQEYEAHHCNWTGVDILQKLAEGNITPFLFHDVLKPAFSTAAAHAEKIRKEKENNSEAPSEEIDNSQSPFFHRKCLTTTSLSTLQGLFMVFGFLFKEETHFEEDYQMVLTKKIERTQKSQTMNGKRRKKGISGYMEPEWSFKLAFKCLNPGIIFKDMTDTTRSVILTSGTLSPLNTFASELETDFEVRLEANHVIDKSHVWVGGIPQGPNRVSLKGIYSNWESFHFQDDLGEAICEIAESVPFGVLCFLPAYNTLDKLMHRWKLTKLYNRLAAKKMIFIGKSLDSIIAITIINTPHIEPRGSDKVEFENTIGDFYKQIDAVNLQPDDEGRDGAIFFAVFRGKVSEGIDFSDNYCRAVVTIGIPYPAVKDLEVKFKKDYNDKKKFRTRSSNLLTGSQWYSSQAFRAVNQALGRCIRHKNDWGAIILLEDRFSSADNVSHLSKWVRNQFRMHQNFPAALMDLREFIQKQIERTAIPVQETITAPIKTVPVDTPRFSQNQETAAVSTFAEELPTTSTSIAVSKHDLPHSINLASDPSNGVFELDILSIFSDEDIVIPDALNDKTIIGFTSNTNELAAEPEAINKLKFDQLPLNSTPDVTLKTTRVYCAGAIIHSGASRDEELNYDVSLTSNRKLLHADAAPPSANDWATDKPLAIHNLTESPPTTTLSIPPEPTSSPNSYSSKPFEPYKSILSLFQPSMKDIPVQNPQTGCFDVSAPPIPNSVKGFEAKCDAVNYPRVPSPRKTESDLPETKVAQGHFEFKTPNARPSANKTELHRKDLFSISNSDTTFVNITCIHCDRSLLEGLTKNVLPVNIRDLAFITKNSNMDNGNMVELLEPGKWECNVDLSGGPIDIRKWPNESSVTLNAEDGICYRSLHCLCPTSKMQGVVIRKSFGDRSCKYDGKVYLWLTQLNLRRSMVKDRYSHISYQPEDSVEIPSSQAFSINDMFYNL</sequence>
<dbReference type="InterPro" id="IPR010614">
    <property type="entry name" value="RAD3-like_helicase_DEAD"/>
</dbReference>
<dbReference type="InterPro" id="IPR002464">
    <property type="entry name" value="DNA/RNA_helicase_DEAH_CS"/>
</dbReference>
<evidence type="ECO:0000256" key="10">
    <source>
        <dbReference type="ARBA" id="ARBA00022840"/>
    </source>
</evidence>
<dbReference type="InterPro" id="IPR006554">
    <property type="entry name" value="Helicase-like_DEXD_c2"/>
</dbReference>
<evidence type="ECO:0000256" key="17">
    <source>
        <dbReference type="ARBA" id="ARBA00048954"/>
    </source>
</evidence>
<feature type="compositionally biased region" description="Basic and acidic residues" evidence="19">
    <location>
        <begin position="517"/>
        <end position="527"/>
    </location>
</feature>